<dbReference type="InterPro" id="IPR002575">
    <property type="entry name" value="Aminoglycoside_PTrfase"/>
</dbReference>
<sequence>MPKITYTLDSAIENFFSEEGTSVSRAECDAFVRQRYGAAASPVAVQGLSSYTVIAGIGGDKIIQFRQRDSPLDESMLKIAKAVHGDLVPSCSHLGWNGDLNGSRLSIYEMNRLPGENYITTRSELSFSADAWRWFKTKGHEGADMVTIKAECEARFEHLAKAIPSRFMQTITEIQIALPPLFDGSYPMVLTHGDLNEMNILVNPHTGEITGIVDWAEASIQPFGFALYALENCLGSMGPDGWKWFEDADSLRNAFWQRFTEVAGLSETQRKLAELAGKAGILLRYGTAYDAGFSGVLGVRDPMVDDFSYLDALLL</sequence>
<reference evidence="2 3" key="1">
    <citation type="submission" date="2016-07" db="EMBL/GenBank/DDBJ databases">
        <title>Multiple horizontal gene transfer events from other fungi enriched the ability of initially mycotrophic Trichoderma (Ascomycota) to feed on dead plant biomass.</title>
        <authorList>
            <consortium name="DOE Joint Genome Institute"/>
            <person name="Aerts A."/>
            <person name="Atanasova L."/>
            <person name="Chenthamara K."/>
            <person name="Zhang J."/>
            <person name="Grujic M."/>
            <person name="Henrissat B."/>
            <person name="Kuo A."/>
            <person name="Salamov A."/>
            <person name="Lipzen A."/>
            <person name="Labutti K."/>
            <person name="Barry K."/>
            <person name="Miao Y."/>
            <person name="Rahimi M.J."/>
            <person name="Shen Q."/>
            <person name="Grigoriev I.V."/>
            <person name="Kubicek C.P."/>
            <person name="Druzhinina I.S."/>
        </authorList>
    </citation>
    <scope>NUCLEOTIDE SEQUENCE [LARGE SCALE GENOMIC DNA]</scope>
    <source>
        <strain evidence="2 3">ATCC 18648</strain>
    </source>
</reference>
<dbReference type="OrthoDB" id="4895744at2759"/>
<dbReference type="Pfam" id="PF01636">
    <property type="entry name" value="APH"/>
    <property type="match status" value="1"/>
</dbReference>
<dbReference type="InterPro" id="IPR011009">
    <property type="entry name" value="Kinase-like_dom_sf"/>
</dbReference>
<dbReference type="InterPro" id="IPR051678">
    <property type="entry name" value="AGP_Transferase"/>
</dbReference>
<name>A0A2T4BWX2_TRILO</name>
<keyword evidence="3" id="KW-1185">Reference proteome</keyword>
<dbReference type="AlphaFoldDB" id="A0A2T4BWX2"/>
<dbReference type="Gene3D" id="3.90.1200.10">
    <property type="match status" value="1"/>
</dbReference>
<evidence type="ECO:0000313" key="3">
    <source>
        <dbReference type="Proteomes" id="UP000240760"/>
    </source>
</evidence>
<proteinExistence type="predicted"/>
<feature type="domain" description="Aminoglycoside phosphotransferase" evidence="1">
    <location>
        <begin position="172"/>
        <end position="225"/>
    </location>
</feature>
<dbReference type="STRING" id="983965.A0A2T4BWX2"/>
<organism evidence="2 3">
    <name type="scientific">Trichoderma longibrachiatum ATCC 18648</name>
    <dbReference type="NCBI Taxonomy" id="983965"/>
    <lineage>
        <taxon>Eukaryota</taxon>
        <taxon>Fungi</taxon>
        <taxon>Dikarya</taxon>
        <taxon>Ascomycota</taxon>
        <taxon>Pezizomycotina</taxon>
        <taxon>Sordariomycetes</taxon>
        <taxon>Hypocreomycetidae</taxon>
        <taxon>Hypocreales</taxon>
        <taxon>Hypocreaceae</taxon>
        <taxon>Trichoderma</taxon>
    </lineage>
</organism>
<dbReference type="PANTHER" id="PTHR21310:SF59">
    <property type="entry name" value="AMINOGLYCOSIDE PHOSPHOTRANSFERASE DOMAIN-CONTAINING PROTEIN"/>
    <property type="match status" value="1"/>
</dbReference>
<evidence type="ECO:0000259" key="1">
    <source>
        <dbReference type="Pfam" id="PF01636"/>
    </source>
</evidence>
<gene>
    <name evidence="2" type="ORF">M440DRAFT_1446253</name>
</gene>
<protein>
    <recommendedName>
        <fullName evidence="1">Aminoglycoside phosphotransferase domain-containing protein</fullName>
    </recommendedName>
</protein>
<accession>A0A2T4BWX2</accession>
<dbReference type="EMBL" id="KZ679137">
    <property type="protein sequence ID" value="PTB73797.1"/>
    <property type="molecule type" value="Genomic_DNA"/>
</dbReference>
<dbReference type="SUPFAM" id="SSF56112">
    <property type="entry name" value="Protein kinase-like (PK-like)"/>
    <property type="match status" value="1"/>
</dbReference>
<dbReference type="PANTHER" id="PTHR21310">
    <property type="entry name" value="AMINOGLYCOSIDE PHOSPHOTRANSFERASE-RELATED-RELATED"/>
    <property type="match status" value="1"/>
</dbReference>
<dbReference type="Proteomes" id="UP000240760">
    <property type="component" value="Unassembled WGS sequence"/>
</dbReference>
<evidence type="ECO:0000313" key="2">
    <source>
        <dbReference type="EMBL" id="PTB73797.1"/>
    </source>
</evidence>